<keyword evidence="3" id="KW-1185">Reference proteome</keyword>
<protein>
    <submittedName>
        <fullName evidence="2">Iron transporter</fullName>
    </submittedName>
</protein>
<gene>
    <name evidence="2" type="ORF">ACFSBL_00980</name>
</gene>
<feature type="domain" description="DUF7350" evidence="1">
    <location>
        <begin position="225"/>
        <end position="363"/>
    </location>
</feature>
<evidence type="ECO:0000313" key="2">
    <source>
        <dbReference type="EMBL" id="MFD1644248.1"/>
    </source>
</evidence>
<dbReference type="RefSeq" id="WP_256399528.1">
    <property type="nucleotide sequence ID" value="NZ_JANHJR010000002.1"/>
</dbReference>
<dbReference type="InterPro" id="IPR055774">
    <property type="entry name" value="DUF7350"/>
</dbReference>
<dbReference type="EMBL" id="JBHUDO010000001">
    <property type="protein sequence ID" value="MFD1644248.1"/>
    <property type="molecule type" value="Genomic_DNA"/>
</dbReference>
<organism evidence="2 3">
    <name type="scientific">Haloarchaeobius litoreus</name>
    <dbReference type="NCBI Taxonomy" id="755306"/>
    <lineage>
        <taxon>Archaea</taxon>
        <taxon>Methanobacteriati</taxon>
        <taxon>Methanobacteriota</taxon>
        <taxon>Stenosarchaea group</taxon>
        <taxon>Halobacteria</taxon>
        <taxon>Halobacteriales</taxon>
        <taxon>Halorubellaceae</taxon>
        <taxon>Haloarchaeobius</taxon>
    </lineage>
</organism>
<evidence type="ECO:0000259" key="1">
    <source>
        <dbReference type="Pfam" id="PF24041"/>
    </source>
</evidence>
<feature type="domain" description="DUF7350" evidence="1">
    <location>
        <begin position="91"/>
        <end position="158"/>
    </location>
</feature>
<proteinExistence type="predicted"/>
<dbReference type="Proteomes" id="UP001597034">
    <property type="component" value="Unassembled WGS sequence"/>
</dbReference>
<reference evidence="2 3" key="1">
    <citation type="journal article" date="2019" name="Int. J. Syst. Evol. Microbiol.">
        <title>The Global Catalogue of Microorganisms (GCM) 10K type strain sequencing project: providing services to taxonomists for standard genome sequencing and annotation.</title>
        <authorList>
            <consortium name="The Broad Institute Genomics Platform"/>
            <consortium name="The Broad Institute Genome Sequencing Center for Infectious Disease"/>
            <person name="Wu L."/>
            <person name="Ma J."/>
        </authorList>
    </citation>
    <scope>NUCLEOTIDE SEQUENCE [LARGE SCALE GENOMIC DNA]</scope>
    <source>
        <strain evidence="2 3">CGMCC 1.10390</strain>
    </source>
</reference>
<name>A0ABD6DDV6_9EURY</name>
<dbReference type="PROSITE" id="PS51257">
    <property type="entry name" value="PROKAR_LIPOPROTEIN"/>
    <property type="match status" value="1"/>
</dbReference>
<evidence type="ECO:0000313" key="3">
    <source>
        <dbReference type="Proteomes" id="UP001597034"/>
    </source>
</evidence>
<dbReference type="InterPro" id="IPR038482">
    <property type="entry name" value="Tp34-type_sf"/>
</dbReference>
<dbReference type="Gene3D" id="2.60.40.2480">
    <property type="entry name" value="Periplasmic metal-binding protein Tp34-type"/>
    <property type="match status" value="1"/>
</dbReference>
<accession>A0ABD6DDV6</accession>
<dbReference type="AlphaFoldDB" id="A0ABD6DDV6"/>
<sequence length="365" mass="39240">MRRRTFLTAMAGTTTVGAAGCAVLGDDDSWPPPVLDDPPSGVYRPTSSGGVRVVGTRDAGDYRFGLLYSYPSRFWEVVGRERYRRSVASADSVHLMTLVWDRETGVVLPDVGLTVEVLRDGELVVQEAVYAMLSQRLGFHYGDNVSLPGDGTYTVRVRVGGLAIRRTGVFTGRFEGPASTDFELAYARDERDAIDRRRLAEAGSDGALPTADAPGVPAAVAPTIDALPGQHLGRARTDGAVLDVLQLTGDAVARLEIDREDRGEDASDGDAYLAVLARTPHNELVLPGMGLRARVEPDRRGGPAVERTLSRTVDPVLGPHYGTPIPTLESGDRLVVPVLTPPQVARHEGYETAFFEMESVAFTVG</sequence>
<comment type="caution">
    <text evidence="2">The sequence shown here is derived from an EMBL/GenBank/DDBJ whole genome shotgun (WGS) entry which is preliminary data.</text>
</comment>
<dbReference type="Pfam" id="PF24041">
    <property type="entry name" value="DUF7350"/>
    <property type="match status" value="2"/>
</dbReference>